<dbReference type="EMBL" id="JBHTMB010000069">
    <property type="protein sequence ID" value="MFD1233588.1"/>
    <property type="molecule type" value="Genomic_DNA"/>
</dbReference>
<dbReference type="Proteomes" id="UP001597182">
    <property type="component" value="Unassembled WGS sequence"/>
</dbReference>
<evidence type="ECO:0000313" key="2">
    <source>
        <dbReference type="Proteomes" id="UP001597182"/>
    </source>
</evidence>
<protein>
    <submittedName>
        <fullName evidence="1">Uncharacterized protein</fullName>
    </submittedName>
</protein>
<reference evidence="2" key="1">
    <citation type="journal article" date="2019" name="Int. J. Syst. Evol. Microbiol.">
        <title>The Global Catalogue of Microorganisms (GCM) 10K type strain sequencing project: providing services to taxonomists for standard genome sequencing and annotation.</title>
        <authorList>
            <consortium name="The Broad Institute Genomics Platform"/>
            <consortium name="The Broad Institute Genome Sequencing Center for Infectious Disease"/>
            <person name="Wu L."/>
            <person name="Ma J."/>
        </authorList>
    </citation>
    <scope>NUCLEOTIDE SEQUENCE [LARGE SCALE GENOMIC DNA]</scope>
    <source>
        <strain evidence="2">CCUG 49018</strain>
    </source>
</reference>
<evidence type="ECO:0000313" key="1">
    <source>
        <dbReference type="EMBL" id="MFD1233588.1"/>
    </source>
</evidence>
<comment type="caution">
    <text evidence="1">The sequence shown here is derived from an EMBL/GenBank/DDBJ whole genome shotgun (WGS) entry which is preliminary data.</text>
</comment>
<sequence>MPAQRGEGVTPVITELSTACMPTTVATGNRSTSLTAGSSTASVP</sequence>
<organism evidence="1 2">
    <name type="scientific">Pseudonocardia benzenivorans</name>
    <dbReference type="NCBI Taxonomy" id="228005"/>
    <lineage>
        <taxon>Bacteria</taxon>
        <taxon>Bacillati</taxon>
        <taxon>Actinomycetota</taxon>
        <taxon>Actinomycetes</taxon>
        <taxon>Pseudonocardiales</taxon>
        <taxon>Pseudonocardiaceae</taxon>
        <taxon>Pseudonocardia</taxon>
    </lineage>
</organism>
<dbReference type="RefSeq" id="WP_267939123.1">
    <property type="nucleotide sequence ID" value="NZ_BAABKS010000021.1"/>
</dbReference>
<keyword evidence="2" id="KW-1185">Reference proteome</keyword>
<accession>A0ABW3VH88</accession>
<proteinExistence type="predicted"/>
<gene>
    <name evidence="1" type="ORF">ACFQ34_09870</name>
</gene>
<name>A0ABW3VH88_9PSEU</name>